<organism evidence="2 3">
    <name type="scientific">Brevundimonas abyssalis TAR-001</name>
    <dbReference type="NCBI Taxonomy" id="1391729"/>
    <lineage>
        <taxon>Bacteria</taxon>
        <taxon>Pseudomonadati</taxon>
        <taxon>Pseudomonadota</taxon>
        <taxon>Alphaproteobacteria</taxon>
        <taxon>Caulobacterales</taxon>
        <taxon>Caulobacteraceae</taxon>
        <taxon>Brevundimonas</taxon>
    </lineage>
</organism>
<feature type="transmembrane region" description="Helical" evidence="1">
    <location>
        <begin position="66"/>
        <end position="90"/>
    </location>
</feature>
<dbReference type="RefSeq" id="WP_021696198.1">
    <property type="nucleotide sequence ID" value="NZ_BATC01000004.1"/>
</dbReference>
<keyword evidence="1" id="KW-1133">Transmembrane helix</keyword>
<keyword evidence="3" id="KW-1185">Reference proteome</keyword>
<dbReference type="EMBL" id="BATC01000004">
    <property type="protein sequence ID" value="GAD58102.1"/>
    <property type="molecule type" value="Genomic_DNA"/>
</dbReference>
<dbReference type="Pfam" id="PF14110">
    <property type="entry name" value="DUF4282"/>
    <property type="match status" value="1"/>
</dbReference>
<sequence length="155" mass="16211">MRETGGADSAGWSSFGATGHAASSPFARPGAHCPSVAGAFRKASPGEILTDLLTFDRLLTGPVIHLIYWAGLALIVLGGFAVVGGAVGLALNEPGWLSWVLAIPTLVIGLLVLSIGALLWRSFCELYVALFQIAADLKVMRAYVEQDHAPARGEP</sequence>
<gene>
    <name evidence="2" type="ORF">MBEBAB_0352</name>
</gene>
<keyword evidence="1" id="KW-0812">Transmembrane</keyword>
<name>A0A8E0KLW3_9CAUL</name>
<keyword evidence="1" id="KW-0472">Membrane</keyword>
<evidence type="ECO:0000256" key="1">
    <source>
        <dbReference type="SAM" id="Phobius"/>
    </source>
</evidence>
<dbReference type="Proteomes" id="UP000016569">
    <property type="component" value="Unassembled WGS sequence"/>
</dbReference>
<accession>A0A8E0KLW3</accession>
<protein>
    <recommendedName>
        <fullName evidence="4">DUF4282 domain-containing protein</fullName>
    </recommendedName>
</protein>
<dbReference type="InterPro" id="IPR025557">
    <property type="entry name" value="DUF4282"/>
</dbReference>
<evidence type="ECO:0000313" key="2">
    <source>
        <dbReference type="EMBL" id="GAD58102.1"/>
    </source>
</evidence>
<reference evidence="3" key="1">
    <citation type="journal article" date="2013" name="Genome Announc.">
        <title>Draft Genome Sequence of the Dimorphic Prosthecate Bacterium Brevundimonas abyssalis TAR-001T.</title>
        <authorList>
            <person name="Tsubouchi T."/>
            <person name="Nishi S."/>
            <person name="Usui K."/>
            <person name="Shimane Y."/>
            <person name="Takaki Y."/>
            <person name="Maruyama T."/>
            <person name="Hatada Y."/>
        </authorList>
    </citation>
    <scope>NUCLEOTIDE SEQUENCE [LARGE SCALE GENOMIC DNA]</scope>
    <source>
        <strain evidence="3">TAR-001</strain>
    </source>
</reference>
<evidence type="ECO:0008006" key="4">
    <source>
        <dbReference type="Google" id="ProtNLM"/>
    </source>
</evidence>
<comment type="caution">
    <text evidence="2">The sequence shown here is derived from an EMBL/GenBank/DDBJ whole genome shotgun (WGS) entry which is preliminary data.</text>
</comment>
<evidence type="ECO:0000313" key="3">
    <source>
        <dbReference type="Proteomes" id="UP000016569"/>
    </source>
</evidence>
<proteinExistence type="predicted"/>
<feature type="transmembrane region" description="Helical" evidence="1">
    <location>
        <begin position="96"/>
        <end position="120"/>
    </location>
</feature>
<dbReference type="AlphaFoldDB" id="A0A8E0KLW3"/>